<dbReference type="EC" id="2.3.2.27" evidence="3"/>
<dbReference type="GO" id="GO:0005654">
    <property type="term" value="C:nucleoplasm"/>
    <property type="evidence" value="ECO:0007669"/>
    <property type="project" value="TreeGrafter"/>
</dbReference>
<evidence type="ECO:0000256" key="1">
    <source>
        <dbReference type="ARBA" id="ARBA00000900"/>
    </source>
</evidence>
<name>A0A3B3QU41_9TELE</name>
<dbReference type="InterPro" id="IPR027370">
    <property type="entry name" value="Znf-RING_euk"/>
</dbReference>
<dbReference type="InterPro" id="IPR000315">
    <property type="entry name" value="Znf_B-box"/>
</dbReference>
<evidence type="ECO:0000313" key="13">
    <source>
        <dbReference type="Proteomes" id="UP000261540"/>
    </source>
</evidence>
<dbReference type="PROSITE" id="PS50119">
    <property type="entry name" value="ZF_BBOX"/>
    <property type="match status" value="1"/>
</dbReference>
<reference evidence="12" key="2">
    <citation type="submission" date="2025-09" db="UniProtKB">
        <authorList>
            <consortium name="Ensembl"/>
        </authorList>
    </citation>
    <scope>IDENTIFICATION</scope>
</reference>
<dbReference type="Pfam" id="PF13445">
    <property type="entry name" value="zf-RING_UBOX"/>
    <property type="match status" value="1"/>
</dbReference>
<dbReference type="PROSITE" id="PS50089">
    <property type="entry name" value="ZF_RING_2"/>
    <property type="match status" value="1"/>
</dbReference>
<evidence type="ECO:0000256" key="3">
    <source>
        <dbReference type="ARBA" id="ARBA00012483"/>
    </source>
</evidence>
<dbReference type="AlphaFoldDB" id="A0A3B3QU41"/>
<evidence type="ECO:0000256" key="5">
    <source>
        <dbReference type="ARBA" id="ARBA00022737"/>
    </source>
</evidence>
<evidence type="ECO:0000256" key="9">
    <source>
        <dbReference type="PROSITE-ProRule" id="PRU00087"/>
    </source>
</evidence>
<comment type="similarity">
    <text evidence="2">Belongs to the TRIM/RBCC family.</text>
</comment>
<sequence length="555" mass="59885">MSVISEKPFPAQKADILPDTGCGVQQKHAAADGDVAFTGSKAVCRVCKHFYRDPKILPCLHTFCAECIRQLEPFSVLGINGKSIFPEESYLRDQHTVTVLCPECDSEVDLPPSGVDALPTDHLALDEVFLESLLKEDCELVCDLCGEGDAESRCELCCANLCEFCCQAHRRQKKTLSHWVERLQDLKARGHVPQVALCRLHPGERLQLFCEQCDTVVCRECASANHWGHQCSPTQEAASRSAEHIRQLAGSMQPHLGRLEEALKWVDDSQHSLQTQVDAVAQEGAQLRQALADTRGAVNFAERLLECGSDVGVLSACMVTVCRLERLAEANGSEPLCVSAADSSSICFLPQESGGQVAGYPVVGVIHAKTVDPSKCVIQGEGHQCGWEGQRGEFTLLCRDTAGETMGRGGDTVLVSIVHKERRTCMVEAKVVDNGDGSYGVSYTPLKPGSYSAWICVKAQHVKGSPFVLTVKRKVRRHRGVFHCCSFCSSGGAKEARCGCGGSMPGGYQGCGHGHLGHPGRAHWSCCGSTVEASECLGGSIETGSARNTIRSVDL</sequence>
<dbReference type="Pfam" id="PF00630">
    <property type="entry name" value="Filamin"/>
    <property type="match status" value="1"/>
</dbReference>
<organism evidence="12 13">
    <name type="scientific">Paramormyrops kingsleyae</name>
    <dbReference type="NCBI Taxonomy" id="1676925"/>
    <lineage>
        <taxon>Eukaryota</taxon>
        <taxon>Metazoa</taxon>
        <taxon>Chordata</taxon>
        <taxon>Craniata</taxon>
        <taxon>Vertebrata</taxon>
        <taxon>Euteleostomi</taxon>
        <taxon>Actinopterygii</taxon>
        <taxon>Neopterygii</taxon>
        <taxon>Teleostei</taxon>
        <taxon>Osteoglossocephala</taxon>
        <taxon>Osteoglossomorpha</taxon>
        <taxon>Osteoglossiformes</taxon>
        <taxon>Mormyridae</taxon>
        <taxon>Paramormyrops</taxon>
    </lineage>
</organism>
<proteinExistence type="inferred from homology"/>
<dbReference type="PANTHER" id="PTHR25462">
    <property type="entry name" value="BONUS, ISOFORM C-RELATED"/>
    <property type="match status" value="1"/>
</dbReference>
<dbReference type="GO" id="GO:0061630">
    <property type="term" value="F:ubiquitin protein ligase activity"/>
    <property type="evidence" value="ECO:0007669"/>
    <property type="project" value="UniProtKB-EC"/>
</dbReference>
<dbReference type="SMART" id="SM00184">
    <property type="entry name" value="RING"/>
    <property type="match status" value="1"/>
</dbReference>
<keyword evidence="7" id="KW-0862">Zinc</keyword>
<evidence type="ECO:0000313" key="12">
    <source>
        <dbReference type="Ensembl" id="ENSPKIP00000010132.1"/>
    </source>
</evidence>
<dbReference type="PROSITE" id="PS00518">
    <property type="entry name" value="ZF_RING_1"/>
    <property type="match status" value="1"/>
</dbReference>
<reference evidence="12" key="1">
    <citation type="submission" date="2025-08" db="UniProtKB">
        <authorList>
            <consortium name="Ensembl"/>
        </authorList>
    </citation>
    <scope>IDENTIFICATION</scope>
</reference>
<dbReference type="Ensembl" id="ENSPKIT00000034255.1">
    <property type="protein sequence ID" value="ENSPKIP00000010132.1"/>
    <property type="gene ID" value="ENSPKIG00000024968.1"/>
</dbReference>
<keyword evidence="4" id="KW-0479">Metal-binding</keyword>
<dbReference type="SMART" id="SM00557">
    <property type="entry name" value="IG_FLMN"/>
    <property type="match status" value="1"/>
</dbReference>
<evidence type="ECO:0000256" key="6">
    <source>
        <dbReference type="ARBA" id="ARBA00022771"/>
    </source>
</evidence>
<comment type="catalytic activity">
    <reaction evidence="1">
        <text>S-ubiquitinyl-[E2 ubiquitin-conjugating enzyme]-L-cysteine + [acceptor protein]-L-lysine = [E2 ubiquitin-conjugating enzyme]-L-cysteine + N(6)-ubiquitinyl-[acceptor protein]-L-lysine.</text>
        <dbReference type="EC" id="2.3.2.27"/>
    </reaction>
</comment>
<dbReference type="SUPFAM" id="SSF81296">
    <property type="entry name" value="E set domains"/>
    <property type="match status" value="1"/>
</dbReference>
<protein>
    <recommendedName>
        <fullName evidence="3">RING-type E3 ubiquitin transferase</fullName>
        <ecNumber evidence="3">2.3.2.27</ecNumber>
    </recommendedName>
</protein>
<evidence type="ECO:0000256" key="2">
    <source>
        <dbReference type="ARBA" id="ARBA00008518"/>
    </source>
</evidence>
<keyword evidence="6 8" id="KW-0863">Zinc-finger</keyword>
<dbReference type="InterPro" id="IPR001841">
    <property type="entry name" value="Znf_RING"/>
</dbReference>
<dbReference type="CDD" id="cd19809">
    <property type="entry name" value="Bbox1_TRIM45_C-X"/>
    <property type="match status" value="1"/>
</dbReference>
<dbReference type="GO" id="GO:0007399">
    <property type="term" value="P:nervous system development"/>
    <property type="evidence" value="ECO:0007669"/>
    <property type="project" value="UniProtKB-ARBA"/>
</dbReference>
<accession>A0A3B3QU41</accession>
<keyword evidence="5" id="KW-0677">Repeat</keyword>
<dbReference type="PANTHER" id="PTHR25462:SF291">
    <property type="entry name" value="E3 UBIQUITIN-PROTEIN LIGASE TRIM45"/>
    <property type="match status" value="1"/>
</dbReference>
<feature type="domain" description="B box-type" evidence="11">
    <location>
        <begin position="193"/>
        <end position="234"/>
    </location>
</feature>
<dbReference type="SMART" id="SM00336">
    <property type="entry name" value="BBOX"/>
    <property type="match status" value="2"/>
</dbReference>
<dbReference type="InterPro" id="IPR047153">
    <property type="entry name" value="TRIM45/56/19-like"/>
</dbReference>
<dbReference type="GeneTree" id="ENSGT00940000154334"/>
<dbReference type="InterPro" id="IPR013083">
    <property type="entry name" value="Znf_RING/FYVE/PHD"/>
</dbReference>
<dbReference type="InterPro" id="IPR001298">
    <property type="entry name" value="Filamin/ABP280_rpt"/>
</dbReference>
<evidence type="ECO:0000256" key="4">
    <source>
        <dbReference type="ARBA" id="ARBA00022723"/>
    </source>
</evidence>
<dbReference type="InterPro" id="IPR017868">
    <property type="entry name" value="Filamin/ABP280_repeat-like"/>
</dbReference>
<dbReference type="InterPro" id="IPR017907">
    <property type="entry name" value="Znf_RING_CS"/>
</dbReference>
<dbReference type="InterPro" id="IPR013783">
    <property type="entry name" value="Ig-like_fold"/>
</dbReference>
<dbReference type="Proteomes" id="UP000261540">
    <property type="component" value="Unplaced"/>
</dbReference>
<evidence type="ECO:0000256" key="7">
    <source>
        <dbReference type="ARBA" id="ARBA00022833"/>
    </source>
</evidence>
<dbReference type="Gene3D" id="3.30.160.60">
    <property type="entry name" value="Classic Zinc Finger"/>
    <property type="match status" value="1"/>
</dbReference>
<feature type="repeat" description="Filamin" evidence="9">
    <location>
        <begin position="368"/>
        <end position="471"/>
    </location>
</feature>
<dbReference type="GO" id="GO:0008270">
    <property type="term" value="F:zinc ion binding"/>
    <property type="evidence" value="ECO:0007669"/>
    <property type="project" value="UniProtKB-KW"/>
</dbReference>
<evidence type="ECO:0000259" key="10">
    <source>
        <dbReference type="PROSITE" id="PS50089"/>
    </source>
</evidence>
<evidence type="ECO:0000259" key="11">
    <source>
        <dbReference type="PROSITE" id="PS50119"/>
    </source>
</evidence>
<keyword evidence="13" id="KW-1185">Reference proteome</keyword>
<feature type="domain" description="RING-type" evidence="10">
    <location>
        <begin position="44"/>
        <end position="105"/>
    </location>
</feature>
<dbReference type="Gene3D" id="2.60.40.10">
    <property type="entry name" value="Immunoglobulins"/>
    <property type="match status" value="1"/>
</dbReference>
<dbReference type="Pfam" id="PF00643">
    <property type="entry name" value="zf-B_box"/>
    <property type="match status" value="1"/>
</dbReference>
<dbReference type="SUPFAM" id="SSF57845">
    <property type="entry name" value="B-box zinc-binding domain"/>
    <property type="match status" value="1"/>
</dbReference>
<dbReference type="Gene3D" id="3.30.40.10">
    <property type="entry name" value="Zinc/RING finger domain, C3HC4 (zinc finger)"/>
    <property type="match status" value="1"/>
</dbReference>
<dbReference type="InterPro" id="IPR014756">
    <property type="entry name" value="Ig_E-set"/>
</dbReference>
<dbReference type="SUPFAM" id="SSF57850">
    <property type="entry name" value="RING/U-box"/>
    <property type="match status" value="1"/>
</dbReference>
<evidence type="ECO:0000256" key="8">
    <source>
        <dbReference type="PROSITE-ProRule" id="PRU00024"/>
    </source>
</evidence>
<dbReference type="PROSITE" id="PS50194">
    <property type="entry name" value="FILAMIN_REPEAT"/>
    <property type="match status" value="1"/>
</dbReference>